<name>A0A7W9L9J1_9ACTN</name>
<proteinExistence type="predicted"/>
<dbReference type="RefSeq" id="WP_185069264.1">
    <property type="nucleotide sequence ID" value="NZ_JACHMB010000001.1"/>
</dbReference>
<accession>A0A7W9L9J1</accession>
<keyword evidence="2" id="KW-1185">Reference proteome</keyword>
<dbReference type="EMBL" id="JACHMB010000001">
    <property type="protein sequence ID" value="MBB5775601.1"/>
    <property type="molecule type" value="Genomic_DNA"/>
</dbReference>
<comment type="caution">
    <text evidence="1">The sequence shown here is derived from an EMBL/GenBank/DDBJ whole genome shotgun (WGS) entry which is preliminary data.</text>
</comment>
<evidence type="ECO:0000313" key="2">
    <source>
        <dbReference type="Proteomes" id="UP000579153"/>
    </source>
</evidence>
<reference evidence="1 2" key="1">
    <citation type="submission" date="2020-08" db="EMBL/GenBank/DDBJ databases">
        <title>Sequencing the genomes of 1000 actinobacteria strains.</title>
        <authorList>
            <person name="Klenk H.-P."/>
        </authorList>
    </citation>
    <scope>NUCLEOTIDE SEQUENCE [LARGE SCALE GENOMIC DNA]</scope>
    <source>
        <strain evidence="1 2">DSM 45507</strain>
    </source>
</reference>
<dbReference type="AlphaFoldDB" id="A0A7W9L9J1"/>
<protein>
    <submittedName>
        <fullName evidence="1">Uncharacterized protein</fullName>
    </submittedName>
</protein>
<dbReference type="Proteomes" id="UP000579153">
    <property type="component" value="Unassembled WGS sequence"/>
</dbReference>
<evidence type="ECO:0000313" key="1">
    <source>
        <dbReference type="EMBL" id="MBB5775601.1"/>
    </source>
</evidence>
<gene>
    <name evidence="1" type="ORF">HD596_002357</name>
</gene>
<sequence>MSTPGSATELDQLILPAIPPVHLRSGQIAALQVIDRLQRGSSIVGRFETSGLAGFKVSAQGRPLRVLVSLSTDDRSVSGWYAGRTEPLGLQPRLVQVRSQGRLRQCVLLRGRRAHAQVAFDLTAEEIPDDGLICVEVLDITEGDGVCEDVRQAVSGHVMADGVAGLRLDKVVFEEPPAVDFDPDTLDGLRCEVCSLISAGGLANRNRQGTRVLRAGMFVVNPVLKDTFGSSGRLTLRLGTKAEPASLIPATWRRVNSEWRWMRHATRKLLGIAAPPVERVISIRDGDAGLPELRTDGNITELTLPSPTNSPYLVMMGQCLGAVPTLESAASGLASI</sequence>
<organism evidence="1 2">
    <name type="scientific">Nonomuraea jabiensis</name>
    <dbReference type="NCBI Taxonomy" id="882448"/>
    <lineage>
        <taxon>Bacteria</taxon>
        <taxon>Bacillati</taxon>
        <taxon>Actinomycetota</taxon>
        <taxon>Actinomycetes</taxon>
        <taxon>Streptosporangiales</taxon>
        <taxon>Streptosporangiaceae</taxon>
        <taxon>Nonomuraea</taxon>
    </lineage>
</organism>